<dbReference type="Gene3D" id="3.30.70.100">
    <property type="match status" value="1"/>
</dbReference>
<name>A0A369W3H5_9HYPH</name>
<dbReference type="AlphaFoldDB" id="A0A369W3H5"/>
<dbReference type="Proteomes" id="UP000253759">
    <property type="component" value="Unassembled WGS sequence"/>
</dbReference>
<gene>
    <name evidence="2" type="ORF">DVH29_07805</name>
</gene>
<evidence type="ECO:0000313" key="3">
    <source>
        <dbReference type="Proteomes" id="UP000253759"/>
    </source>
</evidence>
<dbReference type="InterPro" id="IPR011008">
    <property type="entry name" value="Dimeric_a/b-barrel"/>
</dbReference>
<evidence type="ECO:0000259" key="1">
    <source>
        <dbReference type="PROSITE" id="PS51725"/>
    </source>
</evidence>
<dbReference type="PROSITE" id="PS51725">
    <property type="entry name" value="ABM"/>
    <property type="match status" value="1"/>
</dbReference>
<organism evidence="2 3">
    <name type="scientific">Pelagibacterium lacus</name>
    <dbReference type="NCBI Taxonomy" id="2282655"/>
    <lineage>
        <taxon>Bacteria</taxon>
        <taxon>Pseudomonadati</taxon>
        <taxon>Pseudomonadota</taxon>
        <taxon>Alphaproteobacteria</taxon>
        <taxon>Hyphomicrobiales</taxon>
        <taxon>Devosiaceae</taxon>
        <taxon>Pelagibacterium</taxon>
    </lineage>
</organism>
<protein>
    <submittedName>
        <fullName evidence="2">Antibiotic biosynthesis monooxygenase</fullName>
    </submittedName>
</protein>
<dbReference type="GO" id="GO:0004497">
    <property type="term" value="F:monooxygenase activity"/>
    <property type="evidence" value="ECO:0007669"/>
    <property type="project" value="UniProtKB-KW"/>
</dbReference>
<keyword evidence="3" id="KW-1185">Reference proteome</keyword>
<reference evidence="3" key="1">
    <citation type="submission" date="2018-07" db="EMBL/GenBank/DDBJ databases">
        <authorList>
            <person name="Liu B.-T."/>
            <person name="Du Z."/>
        </authorList>
    </citation>
    <scope>NUCLEOTIDE SEQUENCE [LARGE SCALE GENOMIC DNA]</scope>
    <source>
        <strain evidence="3">XYN52</strain>
    </source>
</reference>
<dbReference type="EMBL" id="QQNH01000008">
    <property type="protein sequence ID" value="RDE09088.1"/>
    <property type="molecule type" value="Genomic_DNA"/>
</dbReference>
<dbReference type="Pfam" id="PF03992">
    <property type="entry name" value="ABM"/>
    <property type="match status" value="1"/>
</dbReference>
<comment type="caution">
    <text evidence="2">The sequence shown here is derived from an EMBL/GenBank/DDBJ whole genome shotgun (WGS) entry which is preliminary data.</text>
</comment>
<keyword evidence="2" id="KW-0503">Monooxygenase</keyword>
<dbReference type="RefSeq" id="WP_114645617.1">
    <property type="nucleotide sequence ID" value="NZ_QQNH01000008.1"/>
</dbReference>
<dbReference type="InterPro" id="IPR007138">
    <property type="entry name" value="ABM_dom"/>
</dbReference>
<proteinExistence type="predicted"/>
<dbReference type="OrthoDB" id="5518280at2"/>
<sequence>MYGLIGRMIAAEGRREELMTILRDSATQRMPGCLSYVIARCVEHPDGIWVTEVWDTSESHKASLDLIAVQDAIARARPLIAGFDNRFETEPVGGIGL</sequence>
<keyword evidence="2" id="KW-0560">Oxidoreductase</keyword>
<accession>A0A369W3H5</accession>
<dbReference type="SUPFAM" id="SSF54909">
    <property type="entry name" value="Dimeric alpha+beta barrel"/>
    <property type="match status" value="1"/>
</dbReference>
<feature type="domain" description="ABM" evidence="1">
    <location>
        <begin position="2"/>
        <end position="89"/>
    </location>
</feature>
<evidence type="ECO:0000313" key="2">
    <source>
        <dbReference type="EMBL" id="RDE09088.1"/>
    </source>
</evidence>